<reference evidence="4" key="4">
    <citation type="journal article" date="2008" name="Nucleic Acids Res.">
        <title>The rice annotation project database (RAP-DB): 2008 update.</title>
        <authorList>
            <consortium name="The rice annotation project (RAP)"/>
        </authorList>
    </citation>
    <scope>GENOME REANNOTATION</scope>
    <source>
        <strain evidence="4">cv. Nipponbare</strain>
    </source>
</reference>
<evidence type="ECO:0000256" key="1">
    <source>
        <dbReference type="SAM" id="Phobius"/>
    </source>
</evidence>
<dbReference type="AlphaFoldDB" id="Q84Z48"/>
<protein>
    <submittedName>
        <fullName evidence="2">Uncharacterized protein</fullName>
    </submittedName>
</protein>
<reference evidence="3" key="2">
    <citation type="submission" date="2002-09" db="EMBL/GenBank/DDBJ databases">
        <title>Oryza sativa nipponbare(GA3) genomic DNA, chromosome 7, BAC clone:OSJNBa0039C01.</title>
        <authorList>
            <person name="Sasaki T."/>
            <person name="Matsumoto T."/>
            <person name="Katayose Y."/>
        </authorList>
    </citation>
    <scope>NUCLEOTIDE SEQUENCE</scope>
</reference>
<gene>
    <name evidence="2" type="primary">P0458G06.103</name>
    <name evidence="3" type="ORF">OSJNBa0039C01.140</name>
</gene>
<accession>Q84Z48</accession>
<reference evidence="2" key="1">
    <citation type="submission" date="2002-04" db="EMBL/GenBank/DDBJ databases">
        <title>Oryza sativa nipponbare(GA3) genomic DNA, chromosome 7, PAC clone:P0458G06.</title>
        <authorList>
            <person name="Sasaki T."/>
            <person name="Matsumoto T."/>
            <person name="Yamamoto K."/>
        </authorList>
    </citation>
    <scope>NUCLEOTIDE SEQUENCE</scope>
</reference>
<evidence type="ECO:0000313" key="4">
    <source>
        <dbReference type="Proteomes" id="UP000000763"/>
    </source>
</evidence>
<dbReference type="Proteomes" id="UP000000763">
    <property type="component" value="Chromosome 7"/>
</dbReference>
<dbReference type="EMBL" id="AP005768">
    <property type="protein sequence ID" value="BAD31688.1"/>
    <property type="molecule type" value="Genomic_DNA"/>
</dbReference>
<evidence type="ECO:0000313" key="2">
    <source>
        <dbReference type="EMBL" id="BAC57332.1"/>
    </source>
</evidence>
<sequence>MPTALSDADWFVPLHSCASSSSLTDVIVATGLLLLPPIGVFIFTTMCLRHQFAYVAADSF</sequence>
<evidence type="ECO:0000313" key="3">
    <source>
        <dbReference type="EMBL" id="BAD31688.1"/>
    </source>
</evidence>
<feature type="transmembrane region" description="Helical" evidence="1">
    <location>
        <begin position="26"/>
        <end position="48"/>
    </location>
</feature>
<keyword evidence="1" id="KW-1133">Transmembrane helix</keyword>
<reference evidence="4" key="3">
    <citation type="journal article" date="2005" name="Nature">
        <title>The map-based sequence of the rice genome.</title>
        <authorList>
            <consortium name="International rice genome sequencing project (IRGSP)"/>
            <person name="Matsumoto T."/>
            <person name="Wu J."/>
            <person name="Kanamori H."/>
            <person name="Katayose Y."/>
            <person name="Fujisawa M."/>
            <person name="Namiki N."/>
            <person name="Mizuno H."/>
            <person name="Yamamoto K."/>
            <person name="Antonio B.A."/>
            <person name="Baba T."/>
            <person name="Sakata K."/>
            <person name="Nagamura Y."/>
            <person name="Aoki H."/>
            <person name="Arikawa K."/>
            <person name="Arita K."/>
            <person name="Bito T."/>
            <person name="Chiden Y."/>
            <person name="Fujitsuka N."/>
            <person name="Fukunaka R."/>
            <person name="Hamada M."/>
            <person name="Harada C."/>
            <person name="Hayashi A."/>
            <person name="Hijishita S."/>
            <person name="Honda M."/>
            <person name="Hosokawa S."/>
            <person name="Ichikawa Y."/>
            <person name="Idonuma A."/>
            <person name="Iijima M."/>
            <person name="Ikeda M."/>
            <person name="Ikeno M."/>
            <person name="Ito K."/>
            <person name="Ito S."/>
            <person name="Ito T."/>
            <person name="Ito Y."/>
            <person name="Ito Y."/>
            <person name="Iwabuchi A."/>
            <person name="Kamiya K."/>
            <person name="Karasawa W."/>
            <person name="Kurita K."/>
            <person name="Katagiri S."/>
            <person name="Kikuta A."/>
            <person name="Kobayashi H."/>
            <person name="Kobayashi N."/>
            <person name="Machita K."/>
            <person name="Maehara T."/>
            <person name="Masukawa M."/>
            <person name="Mizubayashi T."/>
            <person name="Mukai Y."/>
            <person name="Nagasaki H."/>
            <person name="Nagata Y."/>
            <person name="Naito S."/>
            <person name="Nakashima M."/>
            <person name="Nakama Y."/>
            <person name="Nakamichi Y."/>
            <person name="Nakamura M."/>
            <person name="Meguro A."/>
            <person name="Negishi M."/>
            <person name="Ohta I."/>
            <person name="Ohta T."/>
            <person name="Okamoto M."/>
            <person name="Ono N."/>
            <person name="Saji S."/>
            <person name="Sakaguchi M."/>
            <person name="Sakai K."/>
            <person name="Shibata M."/>
            <person name="Shimokawa T."/>
            <person name="Song J."/>
            <person name="Takazaki Y."/>
            <person name="Terasawa K."/>
            <person name="Tsugane M."/>
            <person name="Tsuji K."/>
            <person name="Ueda S."/>
            <person name="Waki K."/>
            <person name="Yamagata H."/>
            <person name="Yamamoto M."/>
            <person name="Yamamoto S."/>
            <person name="Yamane H."/>
            <person name="Yoshiki S."/>
            <person name="Yoshihara R."/>
            <person name="Yukawa K."/>
            <person name="Zhong H."/>
            <person name="Yano M."/>
            <person name="Yuan Q."/>
            <person name="Ouyang S."/>
            <person name="Liu J."/>
            <person name="Jones K.M."/>
            <person name="Gansberger K."/>
            <person name="Moffat K."/>
            <person name="Hill J."/>
            <person name="Bera J."/>
            <person name="Fadrosh D."/>
            <person name="Jin S."/>
            <person name="Johri S."/>
            <person name="Kim M."/>
            <person name="Overton L."/>
            <person name="Reardon M."/>
            <person name="Tsitrin T."/>
            <person name="Vuong H."/>
            <person name="Weaver B."/>
            <person name="Ciecko A."/>
            <person name="Tallon L."/>
            <person name="Jackson J."/>
            <person name="Pai G."/>
            <person name="Aken S.V."/>
            <person name="Utterback T."/>
            <person name="Reidmuller S."/>
            <person name="Feldblyum T."/>
            <person name="Hsiao J."/>
            <person name="Zismann V."/>
            <person name="Iobst S."/>
            <person name="de Vazeille A.R."/>
            <person name="Buell C.R."/>
            <person name="Ying K."/>
            <person name="Li Y."/>
            <person name="Lu T."/>
            <person name="Huang Y."/>
            <person name="Zhao Q."/>
            <person name="Feng Q."/>
            <person name="Zhang L."/>
            <person name="Zhu J."/>
            <person name="Weng Q."/>
            <person name="Mu J."/>
            <person name="Lu Y."/>
            <person name="Fan D."/>
            <person name="Liu Y."/>
            <person name="Guan J."/>
            <person name="Zhang Y."/>
            <person name="Yu S."/>
            <person name="Liu X."/>
            <person name="Zhang Y."/>
            <person name="Hong G."/>
            <person name="Han B."/>
            <person name="Choisne N."/>
            <person name="Demange N."/>
            <person name="Orjeda G."/>
            <person name="Samain S."/>
            <person name="Cattolico L."/>
            <person name="Pelletier E."/>
            <person name="Couloux A."/>
            <person name="Segurens B."/>
            <person name="Wincker P."/>
            <person name="D'Hont A."/>
            <person name="Scarpelli C."/>
            <person name="Weissenbach J."/>
            <person name="Salanoubat M."/>
            <person name="Quetier F."/>
            <person name="Yu Y."/>
            <person name="Kim H.R."/>
            <person name="Rambo T."/>
            <person name="Currie J."/>
            <person name="Collura K."/>
            <person name="Luo M."/>
            <person name="Yang T."/>
            <person name="Ammiraju J.S.S."/>
            <person name="Engler F."/>
            <person name="Soderlund C."/>
            <person name="Wing R.A."/>
            <person name="Palmer L.E."/>
            <person name="de la Bastide M."/>
            <person name="Spiegel L."/>
            <person name="Nascimento L."/>
            <person name="Zutavern T."/>
            <person name="O'Shaughnessy A."/>
            <person name="Dike S."/>
            <person name="Dedhia N."/>
            <person name="Preston R."/>
            <person name="Balija V."/>
            <person name="McCombie W.R."/>
            <person name="Chow T."/>
            <person name="Chen H."/>
            <person name="Chung M."/>
            <person name="Chen C."/>
            <person name="Shaw J."/>
            <person name="Wu H."/>
            <person name="Hsiao K."/>
            <person name="Chao Y."/>
            <person name="Chu M."/>
            <person name="Cheng C."/>
            <person name="Hour A."/>
            <person name="Lee P."/>
            <person name="Lin S."/>
            <person name="Lin Y."/>
            <person name="Liou J."/>
            <person name="Liu S."/>
            <person name="Hsing Y."/>
            <person name="Raghuvanshi S."/>
            <person name="Mohanty A."/>
            <person name="Bharti A.K."/>
            <person name="Gaur A."/>
            <person name="Gupta V."/>
            <person name="Kumar D."/>
            <person name="Ravi V."/>
            <person name="Vij S."/>
            <person name="Kapur A."/>
            <person name="Khurana P."/>
            <person name="Khurana P."/>
            <person name="Khurana J.P."/>
            <person name="Tyagi A.K."/>
            <person name="Gaikwad K."/>
            <person name="Singh A."/>
            <person name="Dalal V."/>
            <person name="Srivastava S."/>
            <person name="Dixit A."/>
            <person name="Pal A.K."/>
            <person name="Ghazi I.A."/>
            <person name="Yadav M."/>
            <person name="Pandit A."/>
            <person name="Bhargava A."/>
            <person name="Sureshbabu K."/>
            <person name="Batra K."/>
            <person name="Sharma T.R."/>
            <person name="Mohapatra T."/>
            <person name="Singh N.K."/>
            <person name="Messing J."/>
            <person name="Nelson A.B."/>
            <person name="Fuks G."/>
            <person name="Kavchok S."/>
            <person name="Keizer G."/>
            <person name="Linton E."/>
            <person name="Llaca V."/>
            <person name="Song R."/>
            <person name="Tanyolac B."/>
            <person name="Young S."/>
            <person name="Ho-Il K."/>
            <person name="Hahn J.H."/>
            <person name="Sangsakoo G."/>
            <person name="Vanavichit A."/>
            <person name="de Mattos Luiz.A.T."/>
            <person name="Zimmer P.D."/>
            <person name="Malone G."/>
            <person name="Dellagostin O."/>
            <person name="de Oliveira A.C."/>
            <person name="Bevan M."/>
            <person name="Bancroft I."/>
            <person name="Minx P."/>
            <person name="Cordum H."/>
            <person name="Wilson R."/>
            <person name="Cheng Z."/>
            <person name="Jin W."/>
            <person name="Jiang J."/>
            <person name="Leong S.A."/>
            <person name="Iwama H."/>
            <person name="Gojobori T."/>
            <person name="Itoh T."/>
            <person name="Niimura Y."/>
            <person name="Fujii Y."/>
            <person name="Habara T."/>
            <person name="Sakai H."/>
            <person name="Sato Y."/>
            <person name="Wilson G."/>
            <person name="Kumar K."/>
            <person name="McCouch S."/>
            <person name="Juretic N."/>
            <person name="Hoen D."/>
            <person name="Wright S."/>
            <person name="Bruskiewich R."/>
            <person name="Bureau T."/>
            <person name="Miyao A."/>
            <person name="Hirochika H."/>
            <person name="Nishikawa T."/>
            <person name="Kadowaki K."/>
            <person name="Sugiura M."/>
            <person name="Burr B."/>
            <person name="Sasaki T."/>
        </authorList>
    </citation>
    <scope>NUCLEOTIDE SEQUENCE [LARGE SCALE GENOMIC DNA]</scope>
    <source>
        <strain evidence="4">cv. Nipponbare</strain>
    </source>
</reference>
<proteinExistence type="predicted"/>
<dbReference type="EMBL" id="AP005051">
    <property type="protein sequence ID" value="BAC57332.1"/>
    <property type="molecule type" value="Genomic_DNA"/>
</dbReference>
<organism evidence="2 4">
    <name type="scientific">Oryza sativa subsp. japonica</name>
    <name type="common">Rice</name>
    <dbReference type="NCBI Taxonomy" id="39947"/>
    <lineage>
        <taxon>Eukaryota</taxon>
        <taxon>Viridiplantae</taxon>
        <taxon>Streptophyta</taxon>
        <taxon>Embryophyta</taxon>
        <taxon>Tracheophyta</taxon>
        <taxon>Spermatophyta</taxon>
        <taxon>Magnoliopsida</taxon>
        <taxon>Liliopsida</taxon>
        <taxon>Poales</taxon>
        <taxon>Poaceae</taxon>
        <taxon>BOP clade</taxon>
        <taxon>Oryzoideae</taxon>
        <taxon>Oryzeae</taxon>
        <taxon>Oryzinae</taxon>
        <taxon>Oryza</taxon>
        <taxon>Oryza sativa</taxon>
    </lineage>
</organism>
<keyword evidence="1" id="KW-0472">Membrane</keyword>
<keyword evidence="1" id="KW-0812">Transmembrane</keyword>
<name>Q84Z48_ORYSJ</name>